<dbReference type="SUPFAM" id="SSF51197">
    <property type="entry name" value="Clavaminate synthase-like"/>
    <property type="match status" value="1"/>
</dbReference>
<organism evidence="2 3">
    <name type="scientific">Pelagimonas phthalicica</name>
    <dbReference type="NCBI Taxonomy" id="1037362"/>
    <lineage>
        <taxon>Bacteria</taxon>
        <taxon>Pseudomonadati</taxon>
        <taxon>Pseudomonadota</taxon>
        <taxon>Alphaproteobacteria</taxon>
        <taxon>Rhodobacterales</taxon>
        <taxon>Roseobacteraceae</taxon>
        <taxon>Pelagimonas</taxon>
    </lineage>
</organism>
<dbReference type="Pfam" id="PF09313">
    <property type="entry name" value="TehB-like"/>
    <property type="match status" value="1"/>
</dbReference>
<evidence type="ECO:0000259" key="1">
    <source>
        <dbReference type="Pfam" id="PF09313"/>
    </source>
</evidence>
<dbReference type="GO" id="GO:0008168">
    <property type="term" value="F:methyltransferase activity"/>
    <property type="evidence" value="ECO:0007669"/>
    <property type="project" value="UniProtKB-KW"/>
</dbReference>
<keyword evidence="2" id="KW-0808">Transferase</keyword>
<dbReference type="RefSeq" id="WP_099247904.1">
    <property type="nucleotide sequence ID" value="NZ_FXXP01000002.1"/>
</dbReference>
<gene>
    <name evidence="2" type="primary">tehB_2</name>
    <name evidence="2" type="ORF">TRP8649_03450</name>
</gene>
<keyword evidence="2" id="KW-0489">Methyltransferase</keyword>
<dbReference type="InterPro" id="IPR015392">
    <property type="entry name" value="TehB/YeaR-like_dom"/>
</dbReference>
<keyword evidence="3" id="KW-1185">Reference proteome</keyword>
<evidence type="ECO:0000313" key="3">
    <source>
        <dbReference type="Proteomes" id="UP000225972"/>
    </source>
</evidence>
<dbReference type="EC" id="2.1.1.-" evidence="2"/>
<evidence type="ECO:0000313" key="2">
    <source>
        <dbReference type="EMBL" id="SMX29317.1"/>
    </source>
</evidence>
<name>A0A238JGP7_9RHOB</name>
<sequence>MPQDPFATLEKYSESPLFDQDSIPEALQRDHNTKPGVWGKICVSEGELIYLRDDRPAMIVTPEAPSIIYPQELHSVHPRGRVTFKVEFYRSKNPGDWA</sequence>
<dbReference type="EMBL" id="FXXP01000002">
    <property type="protein sequence ID" value="SMX29317.1"/>
    <property type="molecule type" value="Genomic_DNA"/>
</dbReference>
<dbReference type="AlphaFoldDB" id="A0A238JGP7"/>
<dbReference type="InterPro" id="IPR014710">
    <property type="entry name" value="RmlC-like_jellyroll"/>
</dbReference>
<dbReference type="Proteomes" id="UP000225972">
    <property type="component" value="Unassembled WGS sequence"/>
</dbReference>
<accession>A0A238JGP7</accession>
<dbReference type="OrthoDB" id="7282222at2"/>
<reference evidence="3" key="1">
    <citation type="submission" date="2017-05" db="EMBL/GenBank/DDBJ databases">
        <authorList>
            <person name="Rodrigo-Torres L."/>
            <person name="Arahal R. D."/>
            <person name="Lucena T."/>
        </authorList>
    </citation>
    <scope>NUCLEOTIDE SEQUENCE [LARGE SCALE GENOMIC DNA]</scope>
    <source>
        <strain evidence="3">CECT 8649</strain>
    </source>
</reference>
<proteinExistence type="predicted"/>
<dbReference type="GO" id="GO:0032259">
    <property type="term" value="P:methylation"/>
    <property type="evidence" value="ECO:0007669"/>
    <property type="project" value="UniProtKB-KW"/>
</dbReference>
<feature type="domain" description="TehB/YeaR-like" evidence="1">
    <location>
        <begin position="15"/>
        <end position="86"/>
    </location>
</feature>
<dbReference type="Gene3D" id="2.60.120.10">
    <property type="entry name" value="Jelly Rolls"/>
    <property type="match status" value="1"/>
</dbReference>
<protein>
    <submittedName>
        <fullName evidence="2">Putative S-adenosyl-L-methionine-dependent methyltransferase TehB</fullName>
        <ecNumber evidence="2">2.1.1.-</ecNumber>
    </submittedName>
</protein>